<evidence type="ECO:0000313" key="4">
    <source>
        <dbReference type="WBParaSite" id="nRc.2.0.1.t35965-RA"/>
    </source>
</evidence>
<evidence type="ECO:0000313" key="3">
    <source>
        <dbReference type="Proteomes" id="UP000887565"/>
    </source>
</evidence>
<proteinExistence type="predicted"/>
<keyword evidence="3" id="KW-1185">Reference proteome</keyword>
<name>A0A915KC72_ROMCU</name>
<reference evidence="4" key="1">
    <citation type="submission" date="2022-11" db="UniProtKB">
        <authorList>
            <consortium name="WormBaseParasite"/>
        </authorList>
    </citation>
    <scope>IDENTIFICATION</scope>
</reference>
<organism evidence="3 4">
    <name type="scientific">Romanomermis culicivorax</name>
    <name type="common">Nematode worm</name>
    <dbReference type="NCBI Taxonomy" id="13658"/>
    <lineage>
        <taxon>Eukaryota</taxon>
        <taxon>Metazoa</taxon>
        <taxon>Ecdysozoa</taxon>
        <taxon>Nematoda</taxon>
        <taxon>Enoplea</taxon>
        <taxon>Dorylaimia</taxon>
        <taxon>Mermithida</taxon>
        <taxon>Mermithoidea</taxon>
        <taxon>Mermithidae</taxon>
        <taxon>Romanomermis</taxon>
    </lineage>
</organism>
<sequence length="69" mass="7393">MLAKVGLLLLLCISFATSDKPLVPDGENVTSEALFNDTSEPAVATTTTEDIDDGQGMENYNLSKHQPKP</sequence>
<feature type="region of interest" description="Disordered" evidence="1">
    <location>
        <begin position="32"/>
        <end position="69"/>
    </location>
</feature>
<feature type="signal peptide" evidence="2">
    <location>
        <begin position="1"/>
        <end position="18"/>
    </location>
</feature>
<dbReference type="AlphaFoldDB" id="A0A915KC72"/>
<dbReference type="Proteomes" id="UP000887565">
    <property type="component" value="Unplaced"/>
</dbReference>
<feature type="compositionally biased region" description="Polar residues" evidence="1">
    <location>
        <begin position="32"/>
        <end position="48"/>
    </location>
</feature>
<feature type="chain" id="PRO_5037723825" evidence="2">
    <location>
        <begin position="19"/>
        <end position="69"/>
    </location>
</feature>
<evidence type="ECO:0000256" key="1">
    <source>
        <dbReference type="SAM" id="MobiDB-lite"/>
    </source>
</evidence>
<keyword evidence="2" id="KW-0732">Signal</keyword>
<evidence type="ECO:0000256" key="2">
    <source>
        <dbReference type="SAM" id="SignalP"/>
    </source>
</evidence>
<accession>A0A915KC72</accession>
<feature type="compositionally biased region" description="Polar residues" evidence="1">
    <location>
        <begin position="58"/>
        <end position="69"/>
    </location>
</feature>
<dbReference type="WBParaSite" id="nRc.2.0.1.t35965-RA">
    <property type="protein sequence ID" value="nRc.2.0.1.t35965-RA"/>
    <property type="gene ID" value="nRc.2.0.1.g35965"/>
</dbReference>
<protein>
    <submittedName>
        <fullName evidence="4">Secreted protein</fullName>
    </submittedName>
</protein>